<dbReference type="AlphaFoldDB" id="A0A090WEI3"/>
<gene>
    <name evidence="1" type="ORF">JCM19275_3478</name>
</gene>
<dbReference type="InterPro" id="IPR010921">
    <property type="entry name" value="Trp_repressor/repl_initiator"/>
</dbReference>
<dbReference type="Gene3D" id="1.10.1750.10">
    <property type="match status" value="1"/>
</dbReference>
<comment type="caution">
    <text evidence="1">The sequence shown here is derived from an EMBL/GenBank/DDBJ whole genome shotgun (WGS) entry which is preliminary data.</text>
</comment>
<sequence>MKKTAYDYHDLQQSIDSLIGKFGLQKTIEVIDSLTSNTELTTQDKEKVKLLLVFIISQSIEVFDLKEENFYTSSVQEYREARMSCYYLLKKYTDSSYAKIGESFSQSKRAILYNYHKCDEILSIPQFYKPFVEKFKILENNIINFIAKLN</sequence>
<name>A0A090WEI3_NONUL</name>
<dbReference type="GO" id="GO:0043565">
    <property type="term" value="F:sequence-specific DNA binding"/>
    <property type="evidence" value="ECO:0007669"/>
    <property type="project" value="InterPro"/>
</dbReference>
<dbReference type="SUPFAM" id="SSF48295">
    <property type="entry name" value="TrpR-like"/>
    <property type="match status" value="1"/>
</dbReference>
<dbReference type="Proteomes" id="UP000029647">
    <property type="component" value="Unassembled WGS sequence"/>
</dbReference>
<evidence type="ECO:0000313" key="1">
    <source>
        <dbReference type="EMBL" id="GAL74623.1"/>
    </source>
</evidence>
<evidence type="ECO:0008006" key="3">
    <source>
        <dbReference type="Google" id="ProtNLM"/>
    </source>
</evidence>
<dbReference type="EMBL" id="BBNT01000002">
    <property type="protein sequence ID" value="GAL74623.1"/>
    <property type="molecule type" value="Genomic_DNA"/>
</dbReference>
<accession>A0A090WEI3</accession>
<protein>
    <recommendedName>
        <fullName evidence="3">Chromosomal replication initiator DnaA C-terminal domain-containing protein</fullName>
    </recommendedName>
</protein>
<proteinExistence type="predicted"/>
<reference evidence="1 2" key="1">
    <citation type="journal article" date="2014" name="Genome Announc.">
        <title>Draft Genome Sequences of Marine Flavobacterium Nonlabens Strains NR17, NR24, NR27, NR32, NR33, and Ara13.</title>
        <authorList>
            <person name="Nakanishi M."/>
            <person name="Meirelles P."/>
            <person name="Suzuki R."/>
            <person name="Takatani N."/>
            <person name="Mino S."/>
            <person name="Suda W."/>
            <person name="Oshima K."/>
            <person name="Hattori M."/>
            <person name="Ohkuma M."/>
            <person name="Hosokawa M."/>
            <person name="Miyashita K."/>
            <person name="Thompson F.L."/>
            <person name="Niwa A."/>
            <person name="Sawabe T."/>
            <person name="Sawabe T."/>
        </authorList>
    </citation>
    <scope>NUCLEOTIDE SEQUENCE [LARGE SCALE GENOMIC DNA]</scope>
    <source>
        <strain evidence="2">JCM19275</strain>
    </source>
</reference>
<organism evidence="1 2">
    <name type="scientific">Nonlabens ulvanivorans</name>
    <name type="common">Persicivirga ulvanivorans</name>
    <dbReference type="NCBI Taxonomy" id="906888"/>
    <lineage>
        <taxon>Bacteria</taxon>
        <taxon>Pseudomonadati</taxon>
        <taxon>Bacteroidota</taxon>
        <taxon>Flavobacteriia</taxon>
        <taxon>Flavobacteriales</taxon>
        <taxon>Flavobacteriaceae</taxon>
        <taxon>Nonlabens</taxon>
    </lineage>
</organism>
<evidence type="ECO:0000313" key="2">
    <source>
        <dbReference type="Proteomes" id="UP000029647"/>
    </source>
</evidence>